<feature type="binding site" evidence="13">
    <location>
        <position position="268"/>
    </location>
    <ligand>
        <name>NAD(+)</name>
        <dbReference type="ChEBI" id="CHEBI:57540"/>
    </ligand>
</feature>
<dbReference type="Gene3D" id="3.50.50.60">
    <property type="entry name" value="FAD/NAD(P)-binding domain"/>
    <property type="match status" value="2"/>
</dbReference>
<dbReference type="PANTHER" id="PTHR22912">
    <property type="entry name" value="DISULFIDE OXIDOREDUCTASE"/>
    <property type="match status" value="1"/>
</dbReference>
<dbReference type="InterPro" id="IPR050151">
    <property type="entry name" value="Class-I_Pyr_Nuc-Dis_Oxidored"/>
</dbReference>
<dbReference type="FunFam" id="3.30.390.30:FF:000001">
    <property type="entry name" value="Dihydrolipoyl dehydrogenase"/>
    <property type="match status" value="1"/>
</dbReference>
<dbReference type="Proteomes" id="UP000324252">
    <property type="component" value="Unassembled WGS sequence"/>
</dbReference>
<evidence type="ECO:0000256" key="3">
    <source>
        <dbReference type="ARBA" id="ARBA00007532"/>
    </source>
</evidence>
<gene>
    <name evidence="16" type="ORF">SAMN05444142_102128</name>
</gene>
<keyword evidence="11 13" id="KW-0520">NAD</keyword>
<reference evidence="16 17" key="1">
    <citation type="submission" date="2016-11" db="EMBL/GenBank/DDBJ databases">
        <authorList>
            <person name="Varghese N."/>
            <person name="Submissions S."/>
        </authorList>
    </citation>
    <scope>NUCLEOTIDE SEQUENCE [LARGE SCALE GENOMIC DNA]</scope>
    <source>
        <strain evidence="16 17">DSM 29620</strain>
    </source>
</reference>
<sequence length="475" mass="52601">MADYDLIIIGSGPAGRAAAIQSGKLRRKVLVVDRKDRMGGVSVHTGTIPSKTLRETVLNLSGWRERSFYGRSYRVKEDIGADDLKARLHMTLEHEVDVLEHQFNRNHVDTLHGFARFTGPNEIEVATEADETRRITGDKFLIATGTRTYRPDYVPFNGRTVLDSDEFLDMAEIPRSLAVVGAGVIGVEYATMFSALDVRVTLIEPRDTFLDFIDTALMSDFTHQIKENGVDLRLGSKVEKIEDNGGHVEISLDNGRHVRAEMMLFAAGRMGATEKLGLEAVGLETDHRGRLTVDRKSYQTGVPHIYAAGDVIGHPSLASTSLQQGRVAACHALDTPTLPESPWFPYGIYSVPEISTCGMSEEEMQERGIPYEVGVARFRETSRGHIMGLEHGMLKMLVSLKTRRVLGVQIVGEGATELIHIAQAVLNLKGTVDYFVQNTFNYPTLAEAYRIAGLDAFNRMPIPEEYKVPKGKKGL</sequence>
<keyword evidence="17" id="KW-1185">Reference proteome</keyword>
<dbReference type="AlphaFoldDB" id="A0A1H0G7N1"/>
<dbReference type="PIRSF" id="PIRSF000350">
    <property type="entry name" value="Mercury_reductase_MerA"/>
    <property type="match status" value="1"/>
</dbReference>
<dbReference type="Pfam" id="PF02852">
    <property type="entry name" value="Pyr_redox_dim"/>
    <property type="match status" value="1"/>
</dbReference>
<evidence type="ECO:0000256" key="1">
    <source>
        <dbReference type="ARBA" id="ARBA00002842"/>
    </source>
</evidence>
<dbReference type="PRINTS" id="PR00411">
    <property type="entry name" value="PNDRDTASEI"/>
</dbReference>
<feature type="binding site" evidence="13">
    <location>
        <position position="51"/>
    </location>
    <ligand>
        <name>FAD</name>
        <dbReference type="ChEBI" id="CHEBI:57692"/>
    </ligand>
</feature>
<feature type="binding site" evidence="13">
    <location>
        <begin position="181"/>
        <end position="188"/>
    </location>
    <ligand>
        <name>NAD(+)</name>
        <dbReference type="ChEBI" id="CHEBI:57540"/>
    </ligand>
</feature>
<comment type="function">
    <text evidence="1">Conversion of NADPH, generated by peripheral catabolic pathways, to NADH, which can enter the respiratory chain for energy generation.</text>
</comment>
<keyword evidence="6" id="KW-0963">Cytoplasm</keyword>
<evidence type="ECO:0000259" key="15">
    <source>
        <dbReference type="Pfam" id="PF07992"/>
    </source>
</evidence>
<evidence type="ECO:0000256" key="8">
    <source>
        <dbReference type="ARBA" id="ARBA00022827"/>
    </source>
</evidence>
<keyword evidence="13" id="KW-0547">Nucleotide-binding</keyword>
<evidence type="ECO:0000256" key="2">
    <source>
        <dbReference type="ARBA" id="ARBA00004496"/>
    </source>
</evidence>
<feature type="domain" description="Pyridine nucleotide-disulphide oxidoreductase dimerisation" evidence="14">
    <location>
        <begin position="345"/>
        <end position="450"/>
    </location>
</feature>
<accession>A0A1H0G7N1</accession>
<protein>
    <recommendedName>
        <fullName evidence="5">Soluble pyridine nucleotide transhydrogenase</fullName>
        <ecNumber evidence="4">1.6.1.1</ecNumber>
    </recommendedName>
    <alternativeName>
        <fullName evidence="12">NAD(P)(+) transhydrogenase [B-specific]</fullName>
    </alternativeName>
</protein>
<dbReference type="GO" id="GO:0050660">
    <property type="term" value="F:flavin adenine dinucleotide binding"/>
    <property type="evidence" value="ECO:0007669"/>
    <property type="project" value="TreeGrafter"/>
</dbReference>
<keyword evidence="7" id="KW-0285">Flavoprotein</keyword>
<dbReference type="InterPro" id="IPR016156">
    <property type="entry name" value="FAD/NAD-linked_Rdtase_dimer_sf"/>
</dbReference>
<evidence type="ECO:0000256" key="4">
    <source>
        <dbReference type="ARBA" id="ARBA00012772"/>
    </source>
</evidence>
<dbReference type="EMBL" id="FQZZ01000002">
    <property type="protein sequence ID" value="SHJ85790.1"/>
    <property type="molecule type" value="Genomic_DNA"/>
</dbReference>
<dbReference type="OrthoDB" id="9776382at2"/>
<dbReference type="InterPro" id="IPR036188">
    <property type="entry name" value="FAD/NAD-bd_sf"/>
</dbReference>
<evidence type="ECO:0000259" key="14">
    <source>
        <dbReference type="Pfam" id="PF02852"/>
    </source>
</evidence>
<evidence type="ECO:0000256" key="13">
    <source>
        <dbReference type="PIRSR" id="PIRSR000350-3"/>
    </source>
</evidence>
<name>A0A1H0G7N1_9RHOB</name>
<evidence type="ECO:0000313" key="17">
    <source>
        <dbReference type="Proteomes" id="UP000324252"/>
    </source>
</evidence>
<dbReference type="Pfam" id="PF07992">
    <property type="entry name" value="Pyr_redox_2"/>
    <property type="match status" value="1"/>
</dbReference>
<dbReference type="InterPro" id="IPR004099">
    <property type="entry name" value="Pyr_nucl-diS_OxRdtase_dimer"/>
</dbReference>
<feature type="binding site" evidence="13">
    <location>
        <position position="310"/>
    </location>
    <ligand>
        <name>FAD</name>
        <dbReference type="ChEBI" id="CHEBI:57692"/>
    </ligand>
</feature>
<dbReference type="GO" id="GO:0005829">
    <property type="term" value="C:cytosol"/>
    <property type="evidence" value="ECO:0007669"/>
    <property type="project" value="TreeGrafter"/>
</dbReference>
<evidence type="ECO:0000256" key="6">
    <source>
        <dbReference type="ARBA" id="ARBA00022490"/>
    </source>
</evidence>
<dbReference type="PANTHER" id="PTHR22912:SF93">
    <property type="entry name" value="SOLUBLE PYRIDINE NUCLEOTIDE TRANSHYDROGENASE"/>
    <property type="match status" value="1"/>
</dbReference>
<dbReference type="RefSeq" id="WP_149787810.1">
    <property type="nucleotide sequence ID" value="NZ_FNIO01000003.1"/>
</dbReference>
<dbReference type="NCBIfam" id="NF003585">
    <property type="entry name" value="PRK05249.1"/>
    <property type="match status" value="1"/>
</dbReference>
<proteinExistence type="inferred from homology"/>
<organism evidence="16 17">
    <name type="scientific">Lutimaribacter pacificus</name>
    <dbReference type="NCBI Taxonomy" id="391948"/>
    <lineage>
        <taxon>Bacteria</taxon>
        <taxon>Pseudomonadati</taxon>
        <taxon>Pseudomonadota</taxon>
        <taxon>Alphaproteobacteria</taxon>
        <taxon>Rhodobacterales</taxon>
        <taxon>Roseobacteraceae</taxon>
        <taxon>Lutimaribacter</taxon>
    </lineage>
</organism>
<evidence type="ECO:0000256" key="9">
    <source>
        <dbReference type="ARBA" id="ARBA00022857"/>
    </source>
</evidence>
<comment type="cofactor">
    <cofactor evidence="13">
        <name>FAD</name>
        <dbReference type="ChEBI" id="CHEBI:57692"/>
    </cofactor>
    <text evidence="13">Binds 1 FAD per subunit.</text>
</comment>
<evidence type="ECO:0000256" key="12">
    <source>
        <dbReference type="ARBA" id="ARBA00031183"/>
    </source>
</evidence>
<evidence type="ECO:0000256" key="7">
    <source>
        <dbReference type="ARBA" id="ARBA00022630"/>
    </source>
</evidence>
<dbReference type="EC" id="1.6.1.1" evidence="4"/>
<dbReference type="SUPFAM" id="SSF51905">
    <property type="entry name" value="FAD/NAD(P)-binding domain"/>
    <property type="match status" value="1"/>
</dbReference>
<dbReference type="SUPFAM" id="SSF55424">
    <property type="entry name" value="FAD/NAD-linked reductases, dimerisation (C-terminal) domain"/>
    <property type="match status" value="1"/>
</dbReference>
<feature type="domain" description="FAD/NAD(P)-binding" evidence="15">
    <location>
        <begin position="4"/>
        <end position="325"/>
    </location>
</feature>
<evidence type="ECO:0000256" key="10">
    <source>
        <dbReference type="ARBA" id="ARBA00023002"/>
    </source>
</evidence>
<dbReference type="InterPro" id="IPR023753">
    <property type="entry name" value="FAD/NAD-binding_dom"/>
</dbReference>
<dbReference type="GO" id="GO:0003957">
    <property type="term" value="F:NAD(P)+ transhydrogenase (Si-specific) activity"/>
    <property type="evidence" value="ECO:0007669"/>
    <property type="project" value="UniProtKB-EC"/>
</dbReference>
<dbReference type="GO" id="GO:0004148">
    <property type="term" value="F:dihydrolipoyl dehydrogenase (NADH) activity"/>
    <property type="evidence" value="ECO:0007669"/>
    <property type="project" value="TreeGrafter"/>
</dbReference>
<dbReference type="InterPro" id="IPR001100">
    <property type="entry name" value="Pyr_nuc-diS_OxRdtase"/>
</dbReference>
<keyword evidence="10" id="KW-0560">Oxidoreductase</keyword>
<evidence type="ECO:0000313" key="16">
    <source>
        <dbReference type="EMBL" id="SHJ85790.1"/>
    </source>
</evidence>
<evidence type="ECO:0000256" key="5">
    <source>
        <dbReference type="ARBA" id="ARBA00016603"/>
    </source>
</evidence>
<keyword evidence="9" id="KW-0521">NADP</keyword>
<dbReference type="Gene3D" id="3.30.390.30">
    <property type="match status" value="1"/>
</dbReference>
<comment type="similarity">
    <text evidence="3">Belongs to the class-I pyridine nucleotide-disulfide oxidoreductase family.</text>
</comment>
<evidence type="ECO:0000256" key="11">
    <source>
        <dbReference type="ARBA" id="ARBA00023027"/>
    </source>
</evidence>
<dbReference type="PRINTS" id="PR00368">
    <property type="entry name" value="FADPNR"/>
</dbReference>
<keyword evidence="8 13" id="KW-0274">FAD</keyword>
<dbReference type="GO" id="GO:0006103">
    <property type="term" value="P:2-oxoglutarate metabolic process"/>
    <property type="evidence" value="ECO:0007669"/>
    <property type="project" value="TreeGrafter"/>
</dbReference>
<comment type="subcellular location">
    <subcellularLocation>
        <location evidence="2">Cytoplasm</location>
    </subcellularLocation>
</comment>
<feature type="binding site" evidence="13">
    <location>
        <position position="204"/>
    </location>
    <ligand>
        <name>NAD(+)</name>
        <dbReference type="ChEBI" id="CHEBI:57540"/>
    </ligand>
</feature>